<feature type="transmembrane region" description="Helical" evidence="7">
    <location>
        <begin position="175"/>
        <end position="193"/>
    </location>
</feature>
<dbReference type="Pfam" id="PF07690">
    <property type="entry name" value="MFS_1"/>
    <property type="match status" value="1"/>
</dbReference>
<dbReference type="InterPro" id="IPR011701">
    <property type="entry name" value="MFS"/>
</dbReference>
<feature type="transmembrane region" description="Helical" evidence="7">
    <location>
        <begin position="601"/>
        <end position="623"/>
    </location>
</feature>
<feature type="transmembrane region" description="Helical" evidence="7">
    <location>
        <begin position="661"/>
        <end position="682"/>
    </location>
</feature>
<comment type="caution">
    <text evidence="8">The sequence shown here is derived from an EMBL/GenBank/DDBJ whole genome shotgun (WGS) entry which is preliminary data.</text>
</comment>
<keyword evidence="3 7" id="KW-0812">Transmembrane</keyword>
<organism evidence="8 9">
    <name type="scientific">Opisthorchis felineus</name>
    <dbReference type="NCBI Taxonomy" id="147828"/>
    <lineage>
        <taxon>Eukaryota</taxon>
        <taxon>Metazoa</taxon>
        <taxon>Spiralia</taxon>
        <taxon>Lophotrochozoa</taxon>
        <taxon>Platyhelminthes</taxon>
        <taxon>Trematoda</taxon>
        <taxon>Digenea</taxon>
        <taxon>Opisthorchiida</taxon>
        <taxon>Opisthorchiata</taxon>
        <taxon>Opisthorchiidae</taxon>
        <taxon>Opisthorchis</taxon>
    </lineage>
</organism>
<keyword evidence="2" id="KW-0813">Transport</keyword>
<dbReference type="PANTHER" id="PTHR43385">
    <property type="entry name" value="RIBOFLAVIN TRANSPORTER RIBJ"/>
    <property type="match status" value="1"/>
</dbReference>
<keyword evidence="4 7" id="KW-1133">Transmembrane helix</keyword>
<evidence type="ECO:0008006" key="10">
    <source>
        <dbReference type="Google" id="ProtNLM"/>
    </source>
</evidence>
<evidence type="ECO:0000313" key="8">
    <source>
        <dbReference type="EMBL" id="TGZ55980.1"/>
    </source>
</evidence>
<feature type="compositionally biased region" description="Basic and acidic residues" evidence="6">
    <location>
        <begin position="502"/>
        <end position="521"/>
    </location>
</feature>
<reference evidence="8 9" key="1">
    <citation type="journal article" date="2019" name="BMC Genomics">
        <title>New insights from Opisthorchis felineus genome: update on genomics of the epidemiologically important liver flukes.</title>
        <authorList>
            <person name="Ershov N.I."/>
            <person name="Mordvinov V.A."/>
            <person name="Prokhortchouk E.B."/>
            <person name="Pakharukova M.Y."/>
            <person name="Gunbin K.V."/>
            <person name="Ustyantsev K."/>
            <person name="Genaev M.A."/>
            <person name="Blinov A.G."/>
            <person name="Mazur A."/>
            <person name="Boulygina E."/>
            <person name="Tsygankova S."/>
            <person name="Khrameeva E."/>
            <person name="Chekanov N."/>
            <person name="Fan G."/>
            <person name="Xiao A."/>
            <person name="Zhang H."/>
            <person name="Xu X."/>
            <person name="Yang H."/>
            <person name="Solovyev V."/>
            <person name="Lee S.M."/>
            <person name="Liu X."/>
            <person name="Afonnikov D.A."/>
            <person name="Skryabin K.G."/>
        </authorList>
    </citation>
    <scope>NUCLEOTIDE SEQUENCE [LARGE SCALE GENOMIC DNA]</scope>
    <source>
        <strain evidence="8">AK-0245</strain>
        <tissue evidence="8">Whole organism</tissue>
    </source>
</reference>
<feature type="transmembrane region" description="Helical" evidence="7">
    <location>
        <begin position="138"/>
        <end position="163"/>
    </location>
</feature>
<dbReference type="SUPFAM" id="SSF103473">
    <property type="entry name" value="MFS general substrate transporter"/>
    <property type="match status" value="1"/>
</dbReference>
<dbReference type="GO" id="GO:0016020">
    <property type="term" value="C:membrane"/>
    <property type="evidence" value="ECO:0007669"/>
    <property type="project" value="UniProtKB-SubCell"/>
</dbReference>
<feature type="compositionally biased region" description="Basic and acidic residues" evidence="6">
    <location>
        <begin position="310"/>
        <end position="328"/>
    </location>
</feature>
<comment type="subcellular location">
    <subcellularLocation>
        <location evidence="1">Membrane</location>
        <topology evidence="1">Multi-pass membrane protein</topology>
    </subcellularLocation>
</comment>
<evidence type="ECO:0000256" key="4">
    <source>
        <dbReference type="ARBA" id="ARBA00022989"/>
    </source>
</evidence>
<feature type="compositionally biased region" description="Polar residues" evidence="6">
    <location>
        <begin position="490"/>
        <end position="499"/>
    </location>
</feature>
<dbReference type="PANTHER" id="PTHR43385:SF1">
    <property type="entry name" value="RIBOFLAVIN TRANSPORTER RIBJ"/>
    <property type="match status" value="1"/>
</dbReference>
<feature type="transmembrane region" description="Helical" evidence="7">
    <location>
        <begin position="114"/>
        <end position="132"/>
    </location>
</feature>
<evidence type="ECO:0000256" key="5">
    <source>
        <dbReference type="ARBA" id="ARBA00023136"/>
    </source>
</evidence>
<dbReference type="EMBL" id="SJOL01009743">
    <property type="protein sequence ID" value="TGZ55980.1"/>
    <property type="molecule type" value="Genomic_DNA"/>
</dbReference>
<sequence length="806" mass="90571">MNMVVSEEDAEESYGPTVVASVGPFVCTHYLSEKEATAFRGAGAVIGAFLLHLTYGHFYTTANMVPYIMGYLTTRVNSTLDSGLGVWLSITSLGIQSVCMPLGGLLCSTFGYRWIVGLSCLTESVGVFITYFSIKRSFLGVIITYSLLNGAGLGLGYTVVLAVASSWFTKQRGCVFGIVAGGLGLSTLVFTPIQTAYMNPSNVTVDSKTGLFKDEAVLDRVPSVFFILGGCLSAIQIIGYLLLAQRPTDLGTYTEPETFDDLFRHMSCVCCPCRFQVAFHQKQEGQVSTVGCSYSSTWEFRVNYHAKSSVSEERRSGRNSGHEGKQEEEREEDQVKVNIGGNFEQSEQVEGLSLPKNSQNKEREEEPETKTDFKHTEESTQKVELNNKLLEPPGLSEILPIPNEPETQSQIATRPPESVRVIVPEQQDMQTKRLPQSYSQQYNRLGLFFLRRLIRQQQKSEEKRKYQNETMVLEQPGQQPTDIGLLESDQGLQPVQQADSQDDPHEKEEQRQNRANDRREALQSMNKVVDYEEETIDAEEWRTEAQPAQTEQELLVDNESQEPCRNISPYASSEQLKTSGETSHVDEINHSPTRMLQRLDFYLLWLVIFFGVISLAVITDTYTYFGQKYISDDRFIYFVMVISIILNSLGRILWGVLVDKLSFKVPLCIMLFFSTTLLATFSHLSYATGLSLKILYTIWVCLVFIFLGGFFTIMPMAVSTIFGQANMAVNYGIIFSAQTFASILSGLITTFVSDSISYVAQFTCCSVFCVVALCILLWIEDRKINPFLDIFPRCHMRKRNFDDGDG</sequence>
<feature type="region of interest" description="Disordered" evidence="6">
    <location>
        <begin position="460"/>
        <end position="521"/>
    </location>
</feature>
<dbReference type="AlphaFoldDB" id="A0A4S2L0L7"/>
<dbReference type="InterPro" id="IPR036259">
    <property type="entry name" value="MFS_trans_sf"/>
</dbReference>
<dbReference type="Gene3D" id="1.20.1250.20">
    <property type="entry name" value="MFS general substrate transporter like domains"/>
    <property type="match status" value="2"/>
</dbReference>
<dbReference type="OrthoDB" id="410267at2759"/>
<dbReference type="InterPro" id="IPR052983">
    <property type="entry name" value="MFS_Riboflavin_Transporter"/>
</dbReference>
<evidence type="ECO:0000256" key="1">
    <source>
        <dbReference type="ARBA" id="ARBA00004141"/>
    </source>
</evidence>
<protein>
    <recommendedName>
        <fullName evidence="10">Major facilitator superfamily (MFS) profile domain-containing protein</fullName>
    </recommendedName>
</protein>
<evidence type="ECO:0000256" key="2">
    <source>
        <dbReference type="ARBA" id="ARBA00022448"/>
    </source>
</evidence>
<evidence type="ECO:0000313" key="9">
    <source>
        <dbReference type="Proteomes" id="UP000308267"/>
    </source>
</evidence>
<evidence type="ECO:0000256" key="6">
    <source>
        <dbReference type="SAM" id="MobiDB-lite"/>
    </source>
</evidence>
<feature type="transmembrane region" description="Helical" evidence="7">
    <location>
        <begin position="224"/>
        <end position="243"/>
    </location>
</feature>
<feature type="transmembrane region" description="Helical" evidence="7">
    <location>
        <begin position="694"/>
        <end position="717"/>
    </location>
</feature>
<keyword evidence="5 7" id="KW-0472">Membrane</keyword>
<feature type="region of interest" description="Disordered" evidence="6">
    <location>
        <begin position="309"/>
        <end position="382"/>
    </location>
</feature>
<feature type="transmembrane region" description="Helical" evidence="7">
    <location>
        <begin position="729"/>
        <end position="752"/>
    </location>
</feature>
<feature type="transmembrane region" description="Helical" evidence="7">
    <location>
        <begin position="84"/>
        <end position="107"/>
    </location>
</feature>
<dbReference type="GO" id="GO:0022857">
    <property type="term" value="F:transmembrane transporter activity"/>
    <property type="evidence" value="ECO:0007669"/>
    <property type="project" value="InterPro"/>
</dbReference>
<feature type="compositionally biased region" description="Basic and acidic residues" evidence="6">
    <location>
        <begin position="359"/>
        <end position="381"/>
    </location>
</feature>
<gene>
    <name evidence="8" type="ORF">CRM22_010236</name>
</gene>
<evidence type="ECO:0000256" key="7">
    <source>
        <dbReference type="SAM" id="Phobius"/>
    </source>
</evidence>
<feature type="transmembrane region" description="Helical" evidence="7">
    <location>
        <begin position="758"/>
        <end position="779"/>
    </location>
</feature>
<name>A0A4S2L0L7_OPIFE</name>
<keyword evidence="9" id="KW-1185">Reference proteome</keyword>
<proteinExistence type="predicted"/>
<dbReference type="Proteomes" id="UP000308267">
    <property type="component" value="Unassembled WGS sequence"/>
</dbReference>
<feature type="transmembrane region" description="Helical" evidence="7">
    <location>
        <begin position="38"/>
        <end position="59"/>
    </location>
</feature>
<feature type="transmembrane region" description="Helical" evidence="7">
    <location>
        <begin position="635"/>
        <end position="654"/>
    </location>
</feature>
<accession>A0A4S2L0L7</accession>
<evidence type="ECO:0000256" key="3">
    <source>
        <dbReference type="ARBA" id="ARBA00022692"/>
    </source>
</evidence>